<dbReference type="AlphaFoldDB" id="A0AA39LQ36"/>
<dbReference type="Proteomes" id="UP001175271">
    <property type="component" value="Unassembled WGS sequence"/>
</dbReference>
<accession>A0AA39LQ36</accession>
<keyword evidence="1" id="KW-0812">Transmembrane</keyword>
<comment type="caution">
    <text evidence="2">The sequence shown here is derived from an EMBL/GenBank/DDBJ whole genome shotgun (WGS) entry which is preliminary data.</text>
</comment>
<name>A0AA39LQ36_9BILA</name>
<sequence length="292" mass="33442">MFNRFAVGSLLICLVFPGFLASTLVIRILHTSSRLSNILVYRIFYHLVVVEMLLMVTHGFTIAMYFMNIDYGYWPTKIIGACTMSLNTCALLLNSVVAFNRVYINTNFRTMSTRTCRVMVGLCYVLVLFQWIVYLAPNAGLCFPPDTMSWSYVANPSTLMTYMIQQERVITLGSIVSNVICYFAIFVVIFKRRLFAKSWTGVSKPEMRILITSVVVFIYEMIMIIPFQFGSSFFPESPLIGLLNTVLFAFFPSFQQIGMLFFNQEIRKRFAKVVRGQRNSDISIAVSTVRRA</sequence>
<evidence type="ECO:0000313" key="3">
    <source>
        <dbReference type="Proteomes" id="UP001175271"/>
    </source>
</evidence>
<feature type="transmembrane region" description="Helical" evidence="1">
    <location>
        <begin position="116"/>
        <end position="136"/>
    </location>
</feature>
<keyword evidence="1" id="KW-1133">Transmembrane helix</keyword>
<protein>
    <recommendedName>
        <fullName evidence="4">7TM GPCR serpentine receptor class x (Srx) domain-containing protein</fullName>
    </recommendedName>
</protein>
<dbReference type="EMBL" id="JAUCMV010000004">
    <property type="protein sequence ID" value="KAK0405512.1"/>
    <property type="molecule type" value="Genomic_DNA"/>
</dbReference>
<evidence type="ECO:0000256" key="1">
    <source>
        <dbReference type="SAM" id="Phobius"/>
    </source>
</evidence>
<evidence type="ECO:0008006" key="4">
    <source>
        <dbReference type="Google" id="ProtNLM"/>
    </source>
</evidence>
<feature type="transmembrane region" description="Helical" evidence="1">
    <location>
        <begin position="6"/>
        <end position="29"/>
    </location>
</feature>
<feature type="transmembrane region" description="Helical" evidence="1">
    <location>
        <begin position="169"/>
        <end position="189"/>
    </location>
</feature>
<feature type="transmembrane region" description="Helical" evidence="1">
    <location>
        <begin position="78"/>
        <end position="104"/>
    </location>
</feature>
<evidence type="ECO:0000313" key="2">
    <source>
        <dbReference type="EMBL" id="KAK0405512.1"/>
    </source>
</evidence>
<reference evidence="2" key="1">
    <citation type="submission" date="2023-06" db="EMBL/GenBank/DDBJ databases">
        <title>Genomic analysis of the entomopathogenic nematode Steinernema hermaphroditum.</title>
        <authorList>
            <person name="Schwarz E.M."/>
            <person name="Heppert J.K."/>
            <person name="Baniya A."/>
            <person name="Schwartz H.T."/>
            <person name="Tan C.-H."/>
            <person name="Antoshechkin I."/>
            <person name="Sternberg P.W."/>
            <person name="Goodrich-Blair H."/>
            <person name="Dillman A.R."/>
        </authorList>
    </citation>
    <scope>NUCLEOTIDE SEQUENCE</scope>
    <source>
        <strain evidence="2">PS9179</strain>
        <tissue evidence="2">Whole animal</tissue>
    </source>
</reference>
<dbReference type="SUPFAM" id="SSF81321">
    <property type="entry name" value="Family A G protein-coupled receptor-like"/>
    <property type="match status" value="1"/>
</dbReference>
<proteinExistence type="predicted"/>
<feature type="transmembrane region" description="Helical" evidence="1">
    <location>
        <begin position="239"/>
        <end position="262"/>
    </location>
</feature>
<organism evidence="2 3">
    <name type="scientific">Steinernema hermaphroditum</name>
    <dbReference type="NCBI Taxonomy" id="289476"/>
    <lineage>
        <taxon>Eukaryota</taxon>
        <taxon>Metazoa</taxon>
        <taxon>Ecdysozoa</taxon>
        <taxon>Nematoda</taxon>
        <taxon>Chromadorea</taxon>
        <taxon>Rhabditida</taxon>
        <taxon>Tylenchina</taxon>
        <taxon>Panagrolaimomorpha</taxon>
        <taxon>Strongyloidoidea</taxon>
        <taxon>Steinernematidae</taxon>
        <taxon>Steinernema</taxon>
    </lineage>
</organism>
<gene>
    <name evidence="2" type="ORF">QR680_018031</name>
</gene>
<feature type="transmembrane region" description="Helical" evidence="1">
    <location>
        <begin position="209"/>
        <end position="227"/>
    </location>
</feature>
<dbReference type="Gene3D" id="1.20.1070.10">
    <property type="entry name" value="Rhodopsin 7-helix transmembrane proteins"/>
    <property type="match status" value="1"/>
</dbReference>
<keyword evidence="3" id="KW-1185">Reference proteome</keyword>
<feature type="transmembrane region" description="Helical" evidence="1">
    <location>
        <begin position="41"/>
        <end position="66"/>
    </location>
</feature>
<keyword evidence="1" id="KW-0472">Membrane</keyword>